<protein>
    <submittedName>
        <fullName evidence="2">Uncharacterized protein</fullName>
    </submittedName>
</protein>
<gene>
    <name evidence="2" type="ORF">FPCIR_12244</name>
</gene>
<dbReference type="AlphaFoldDB" id="A0A8H5KSF1"/>
<name>A0A8H5KSF1_9HYPO</name>
<evidence type="ECO:0000313" key="3">
    <source>
        <dbReference type="Proteomes" id="UP000546213"/>
    </source>
</evidence>
<dbReference type="SUPFAM" id="SSF52047">
    <property type="entry name" value="RNI-like"/>
    <property type="match status" value="1"/>
</dbReference>
<evidence type="ECO:0000313" key="2">
    <source>
        <dbReference type="EMBL" id="KAF5577130.1"/>
    </source>
</evidence>
<feature type="compositionally biased region" description="Polar residues" evidence="1">
    <location>
        <begin position="32"/>
        <end position="49"/>
    </location>
</feature>
<comment type="caution">
    <text evidence="2">The sequence shown here is derived from an EMBL/GenBank/DDBJ whole genome shotgun (WGS) entry which is preliminary data.</text>
</comment>
<dbReference type="OrthoDB" id="5279008at2759"/>
<organism evidence="2 3">
    <name type="scientific">Fusarium pseudocircinatum</name>
    <dbReference type="NCBI Taxonomy" id="56676"/>
    <lineage>
        <taxon>Eukaryota</taxon>
        <taxon>Fungi</taxon>
        <taxon>Dikarya</taxon>
        <taxon>Ascomycota</taxon>
        <taxon>Pezizomycotina</taxon>
        <taxon>Sordariomycetes</taxon>
        <taxon>Hypocreomycetidae</taxon>
        <taxon>Hypocreales</taxon>
        <taxon>Nectriaceae</taxon>
        <taxon>Fusarium</taxon>
        <taxon>Fusarium fujikuroi species complex</taxon>
    </lineage>
</organism>
<proteinExistence type="predicted"/>
<feature type="region of interest" description="Disordered" evidence="1">
    <location>
        <begin position="25"/>
        <end position="49"/>
    </location>
</feature>
<reference evidence="2 3" key="1">
    <citation type="submission" date="2020-05" db="EMBL/GenBank/DDBJ databases">
        <title>Identification and distribution of gene clusters putatively required for synthesis of sphingolipid metabolism inhibitors in phylogenetically diverse species of the filamentous fungus Fusarium.</title>
        <authorList>
            <person name="Kim H.-S."/>
            <person name="Busman M."/>
            <person name="Brown D.W."/>
            <person name="Divon H."/>
            <person name="Uhlig S."/>
            <person name="Proctor R.H."/>
        </authorList>
    </citation>
    <scope>NUCLEOTIDE SEQUENCE [LARGE SCALE GENOMIC DNA]</scope>
    <source>
        <strain evidence="2 3">NRRL 36939</strain>
    </source>
</reference>
<evidence type="ECO:0000256" key="1">
    <source>
        <dbReference type="SAM" id="MobiDB-lite"/>
    </source>
</evidence>
<keyword evidence="3" id="KW-1185">Reference proteome</keyword>
<dbReference type="Proteomes" id="UP000546213">
    <property type="component" value="Unassembled WGS sequence"/>
</dbReference>
<accession>A0A8H5KSF1</accession>
<sequence>MCHKSPERQNPEETPRARIQITTHMTHPLTELSPSAGASDTAADMSSTFDKTGDDVEQVYIDDLVSHFMLYSGHGIRSRSGSYVLHHEGLRTFESISNHAHLSQYVQRVEIVIDHAALFDQYIINTQAVKKALDNCAAPALCKVEYGIKCISRALISLINCKQIEIKSAYRMDRADKGFNLKWGLKPAQIMANEATLAHRIMQAILTAIAIGRLQIDTLAIKINTSAGTSSCVTPDMLIGPSIAIIAKSRIISLRRLHLVLNPNDTKVATDPSAWISSFLQFIGLLPHLSDLALEFGNRDTRGRFAELCTLMRIPKLRTLTVGCTDCTSMELTFLFLRHRKTLREINLSFVGLLGDVEAWRWLVETVRESLSIEFFSMTGSLVGGQDLIHPYGVGPSFRRLEANDNQGLSNIANFLYYREKSMGDPSC</sequence>
<dbReference type="EMBL" id="JAAOAS010000393">
    <property type="protein sequence ID" value="KAF5577130.1"/>
    <property type="molecule type" value="Genomic_DNA"/>
</dbReference>